<protein>
    <submittedName>
        <fullName evidence="1">Uncharacterized protein</fullName>
    </submittedName>
</protein>
<evidence type="ECO:0000313" key="1">
    <source>
        <dbReference type="EMBL" id="SEA16233.1"/>
    </source>
</evidence>
<dbReference type="Proteomes" id="UP000199394">
    <property type="component" value="Unassembled WGS sequence"/>
</dbReference>
<accession>A0A1H3YXE5</accession>
<sequence>MAVLYADLVEASERALTQEDATRLGVPMVPAFIRTKTIAEIERRQAAV</sequence>
<proteinExistence type="predicted"/>
<name>A0A1H3YXE5_9FIRM</name>
<dbReference type="RefSeq" id="WP_176966612.1">
    <property type="nucleotide sequence ID" value="NZ_FNRK01000004.1"/>
</dbReference>
<keyword evidence="2" id="KW-1185">Reference proteome</keyword>
<dbReference type="STRING" id="81409.SAMN04515656_104156"/>
<organism evidence="1 2">
    <name type="scientific">Eubacterium aggregans</name>
    <dbReference type="NCBI Taxonomy" id="81409"/>
    <lineage>
        <taxon>Bacteria</taxon>
        <taxon>Bacillati</taxon>
        <taxon>Bacillota</taxon>
        <taxon>Clostridia</taxon>
        <taxon>Eubacteriales</taxon>
        <taxon>Eubacteriaceae</taxon>
        <taxon>Eubacterium</taxon>
    </lineage>
</organism>
<gene>
    <name evidence="1" type="ORF">SAMN04515656_104156</name>
</gene>
<reference evidence="1 2" key="1">
    <citation type="submission" date="2016-10" db="EMBL/GenBank/DDBJ databases">
        <authorList>
            <person name="de Groot N.N."/>
        </authorList>
    </citation>
    <scope>NUCLEOTIDE SEQUENCE [LARGE SCALE GENOMIC DNA]</scope>
    <source>
        <strain evidence="1 2">SR12</strain>
    </source>
</reference>
<dbReference type="AlphaFoldDB" id="A0A1H3YXE5"/>
<dbReference type="EMBL" id="FNRK01000004">
    <property type="protein sequence ID" value="SEA16233.1"/>
    <property type="molecule type" value="Genomic_DNA"/>
</dbReference>
<evidence type="ECO:0000313" key="2">
    <source>
        <dbReference type="Proteomes" id="UP000199394"/>
    </source>
</evidence>